<gene>
    <name evidence="1" type="ORF">IZU98_08210</name>
</gene>
<name>A0A7S9LKD0_9PSED</name>
<sequence>MGAPINHQKIAEALIKSGDLHRDDCNCGLEYEHDDAQDLQELIDIGLDVIEVFGEAGLRALINRAEVRCVDIETKLRAKQAKAEEEKAMNEAIISEYDQIALLNIIGAIGGDMDAYDLATALVRRKVYSVAEMMRLSSVQLRHLLS</sequence>
<organism evidence="1 2">
    <name type="scientific">Pseudomonas fulva</name>
    <dbReference type="NCBI Taxonomy" id="47880"/>
    <lineage>
        <taxon>Bacteria</taxon>
        <taxon>Pseudomonadati</taxon>
        <taxon>Pseudomonadota</taxon>
        <taxon>Gammaproteobacteria</taxon>
        <taxon>Pseudomonadales</taxon>
        <taxon>Pseudomonadaceae</taxon>
        <taxon>Pseudomonas</taxon>
    </lineage>
</organism>
<reference evidence="1 2" key="1">
    <citation type="submission" date="2020-11" db="EMBL/GenBank/DDBJ databases">
        <title>Pseudomonas fulva producing VIM-24.</title>
        <authorList>
            <person name="Liu S."/>
        </authorList>
    </citation>
    <scope>NUCLEOTIDE SEQUENCE [LARGE SCALE GENOMIC DNA]</scope>
    <source>
        <strain evidence="1 2">ZDHY414</strain>
    </source>
</reference>
<dbReference type="AlphaFoldDB" id="A0A7S9LKD0"/>
<protein>
    <submittedName>
        <fullName evidence="1">Uncharacterized protein</fullName>
    </submittedName>
</protein>
<accession>A0A7S9LKD0</accession>
<evidence type="ECO:0000313" key="1">
    <source>
        <dbReference type="EMBL" id="QPH50669.1"/>
    </source>
</evidence>
<dbReference type="RefSeq" id="WP_196110595.1">
    <property type="nucleotide sequence ID" value="NZ_CP064943.1"/>
</dbReference>
<dbReference type="EMBL" id="CP064946">
    <property type="protein sequence ID" value="QPH50669.1"/>
    <property type="molecule type" value="Genomic_DNA"/>
</dbReference>
<dbReference type="Proteomes" id="UP000594430">
    <property type="component" value="Chromosome"/>
</dbReference>
<proteinExistence type="predicted"/>
<evidence type="ECO:0000313" key="2">
    <source>
        <dbReference type="Proteomes" id="UP000594430"/>
    </source>
</evidence>